<evidence type="ECO:0000256" key="5">
    <source>
        <dbReference type="ARBA" id="ARBA00022737"/>
    </source>
</evidence>
<protein>
    <recommendedName>
        <fullName evidence="10">TNFR-Cys domain-containing protein</fullName>
    </recommendedName>
</protein>
<keyword evidence="2" id="KW-0964">Secreted</keyword>
<dbReference type="InterPro" id="IPR001368">
    <property type="entry name" value="TNFR/NGFR_Cys_rich_reg"/>
</dbReference>
<dbReference type="PANTHER" id="PTHR23097:SF90">
    <property type="entry name" value="TUMOR NECROSIS FACTOR RECEPTOR SUPERFAMILY MEMBER 11B"/>
    <property type="match status" value="1"/>
</dbReference>
<evidence type="ECO:0000256" key="8">
    <source>
        <dbReference type="PROSITE-ProRule" id="PRU00206"/>
    </source>
</evidence>
<dbReference type="PROSITE" id="PS50050">
    <property type="entry name" value="TNFR_NGFR_2"/>
    <property type="match status" value="1"/>
</dbReference>
<dbReference type="GO" id="GO:0005576">
    <property type="term" value="C:extracellular region"/>
    <property type="evidence" value="ECO:0007669"/>
    <property type="project" value="UniProtKB-SubCell"/>
</dbReference>
<reference evidence="11" key="2">
    <citation type="submission" date="2025-09" db="UniProtKB">
        <authorList>
            <consortium name="Ensembl"/>
        </authorList>
    </citation>
    <scope>IDENTIFICATION</scope>
</reference>
<feature type="disulfide bond" evidence="8">
    <location>
        <begin position="68"/>
        <end position="86"/>
    </location>
</feature>
<dbReference type="AlphaFoldDB" id="A0A8C2Z0U8"/>
<evidence type="ECO:0000256" key="3">
    <source>
        <dbReference type="ARBA" id="ARBA00022703"/>
    </source>
</evidence>
<keyword evidence="7" id="KW-0325">Glycoprotein</keyword>
<evidence type="ECO:0000256" key="6">
    <source>
        <dbReference type="ARBA" id="ARBA00023157"/>
    </source>
</evidence>
<evidence type="ECO:0000259" key="10">
    <source>
        <dbReference type="PROSITE" id="PS50050"/>
    </source>
</evidence>
<organism evidence="11 12">
    <name type="scientific">Cyclopterus lumpus</name>
    <name type="common">Lumpsucker</name>
    <dbReference type="NCBI Taxonomy" id="8103"/>
    <lineage>
        <taxon>Eukaryota</taxon>
        <taxon>Metazoa</taxon>
        <taxon>Chordata</taxon>
        <taxon>Craniata</taxon>
        <taxon>Vertebrata</taxon>
        <taxon>Euteleostomi</taxon>
        <taxon>Actinopterygii</taxon>
        <taxon>Neopterygii</taxon>
        <taxon>Teleostei</taxon>
        <taxon>Neoteleostei</taxon>
        <taxon>Acanthomorphata</taxon>
        <taxon>Eupercaria</taxon>
        <taxon>Perciformes</taxon>
        <taxon>Cottioidei</taxon>
        <taxon>Cottales</taxon>
        <taxon>Cyclopteridae</taxon>
        <taxon>Cyclopterus</taxon>
    </lineage>
</organism>
<comment type="subcellular location">
    <subcellularLocation>
        <location evidence="1">Secreted</location>
    </subcellularLocation>
</comment>
<keyword evidence="3" id="KW-0053">Apoptosis</keyword>
<dbReference type="SMART" id="SM00208">
    <property type="entry name" value="TNFR"/>
    <property type="match status" value="3"/>
</dbReference>
<evidence type="ECO:0000256" key="4">
    <source>
        <dbReference type="ARBA" id="ARBA00022729"/>
    </source>
</evidence>
<accession>A0A8C2Z0U8</accession>
<dbReference type="GeneTree" id="ENSGT00940000155167"/>
<dbReference type="Ensembl" id="ENSCLMT00005012567.1">
    <property type="protein sequence ID" value="ENSCLMP00005011693.1"/>
    <property type="gene ID" value="ENSCLMG00005006311.1"/>
</dbReference>
<feature type="signal peptide" evidence="9">
    <location>
        <begin position="1"/>
        <end position="22"/>
    </location>
</feature>
<dbReference type="Proteomes" id="UP000694565">
    <property type="component" value="Unplaced"/>
</dbReference>
<feature type="repeat" description="TNFR-Cys" evidence="8">
    <location>
        <begin position="45"/>
        <end position="86"/>
    </location>
</feature>
<proteinExistence type="predicted"/>
<feature type="chain" id="PRO_5034743724" description="TNFR-Cys domain-containing protein" evidence="9">
    <location>
        <begin position="23"/>
        <end position="276"/>
    </location>
</feature>
<keyword evidence="4 9" id="KW-0732">Signal</keyword>
<dbReference type="Gene3D" id="2.10.50.10">
    <property type="entry name" value="Tumor Necrosis Factor Receptor, subunit A, domain 2"/>
    <property type="match status" value="3"/>
</dbReference>
<sequence>MSLSSAPLAVAAPALWWEALVCDKCPPGMHMTVYCTGTTRTVCAPCRSHHFTELWNYLPKCLYCNNLCIENQEVETECTATSNRVCRCKDGFYMTPGDSCVRHLACRPRHGVQTKGTSQTNTVCETCSHGYFSTSSSALEPCVKHQECASGQIALLPGTLNQDKLCGSCEDLSNGSETLRKMFSGFFSMHSIRVIKLKRFVARYIHKSEDGTLPKQRGLLMDQIRAWLARAPEEQLKTLPKMLKASRLCNLTDKLEAMFNEIKQQSPNCTLPLLDV</sequence>
<name>A0A8C2Z0U8_CYCLU</name>
<evidence type="ECO:0000256" key="2">
    <source>
        <dbReference type="ARBA" id="ARBA00022525"/>
    </source>
</evidence>
<dbReference type="GO" id="GO:0006915">
    <property type="term" value="P:apoptotic process"/>
    <property type="evidence" value="ECO:0007669"/>
    <property type="project" value="UniProtKB-KW"/>
</dbReference>
<evidence type="ECO:0000256" key="9">
    <source>
        <dbReference type="SAM" id="SignalP"/>
    </source>
</evidence>
<evidence type="ECO:0000313" key="11">
    <source>
        <dbReference type="Ensembl" id="ENSCLMP00005011693.1"/>
    </source>
</evidence>
<dbReference type="Pfam" id="PF21733">
    <property type="entry name" value="Death_3"/>
    <property type="match status" value="1"/>
</dbReference>
<evidence type="ECO:0000256" key="1">
    <source>
        <dbReference type="ARBA" id="ARBA00004613"/>
    </source>
</evidence>
<keyword evidence="6 8" id="KW-1015">Disulfide bond</keyword>
<dbReference type="PANTHER" id="PTHR23097">
    <property type="entry name" value="TUMOR NECROSIS FACTOR RECEPTOR SUPERFAMILY MEMBER"/>
    <property type="match status" value="1"/>
</dbReference>
<feature type="domain" description="TNFR-Cys" evidence="10">
    <location>
        <begin position="45"/>
        <end position="86"/>
    </location>
</feature>
<comment type="caution">
    <text evidence="8">Lacks conserved residue(s) required for the propagation of feature annotation.</text>
</comment>
<evidence type="ECO:0000313" key="12">
    <source>
        <dbReference type="Proteomes" id="UP000694565"/>
    </source>
</evidence>
<feature type="disulfide bond" evidence="8">
    <location>
        <begin position="46"/>
        <end position="61"/>
    </location>
</feature>
<dbReference type="InterPro" id="IPR048522">
    <property type="entry name" value="Death_3_fish"/>
</dbReference>
<reference evidence="11" key="1">
    <citation type="submission" date="2025-08" db="UniProtKB">
        <authorList>
            <consortium name="Ensembl"/>
        </authorList>
    </citation>
    <scope>IDENTIFICATION</scope>
</reference>
<keyword evidence="12" id="KW-1185">Reference proteome</keyword>
<evidence type="ECO:0000256" key="7">
    <source>
        <dbReference type="ARBA" id="ARBA00023180"/>
    </source>
</evidence>
<dbReference type="Pfam" id="PF00020">
    <property type="entry name" value="TNFR_c6"/>
    <property type="match status" value="2"/>
</dbReference>
<dbReference type="InterPro" id="IPR052459">
    <property type="entry name" value="TNFRSF_decoy_receptor"/>
</dbReference>
<dbReference type="SUPFAM" id="SSF57586">
    <property type="entry name" value="TNF receptor-like"/>
    <property type="match status" value="2"/>
</dbReference>
<keyword evidence="5" id="KW-0677">Repeat</keyword>